<dbReference type="EMBL" id="ARZA01000277">
    <property type="protein sequence ID" value="EOC99352.1"/>
    <property type="molecule type" value="Genomic_DNA"/>
</dbReference>
<dbReference type="eggNOG" id="ENOG502ZH15">
    <property type="taxonomic scope" value="Bacteria"/>
</dbReference>
<sequence length="150" mass="17549">MSNVFAKFDKEFDVKGLREDLKNISTGDTEYKEVPLGTYEVKIEKLELAESKSGKPMVSCWMRILEGEYKNSILFMNQVIHTPYGLHMANEFLRSLESCIEVEFESFTQYHNMLLNIHEAIDETYEYAVEYGETKKGFKTFKIVEVFEVE</sequence>
<evidence type="ECO:0000313" key="2">
    <source>
        <dbReference type="Proteomes" id="UP000013378"/>
    </source>
</evidence>
<name>R1AQE8_9FIRM</name>
<evidence type="ECO:0008006" key="3">
    <source>
        <dbReference type="Google" id="ProtNLM"/>
    </source>
</evidence>
<dbReference type="InterPro" id="IPR007731">
    <property type="entry name" value="DUF669"/>
</dbReference>
<organism evidence="1 2">
    <name type="scientific">Caldisalinibacter kiritimatiensis</name>
    <dbReference type="NCBI Taxonomy" id="1304284"/>
    <lineage>
        <taxon>Bacteria</taxon>
        <taxon>Bacillati</taxon>
        <taxon>Bacillota</taxon>
        <taxon>Tissierellia</taxon>
        <taxon>Tissierellales</taxon>
        <taxon>Thermohalobacteraceae</taxon>
        <taxon>Caldisalinibacter</taxon>
    </lineage>
</organism>
<dbReference type="OrthoDB" id="2857727at2"/>
<keyword evidence="2" id="KW-1185">Reference proteome</keyword>
<dbReference type="AlphaFoldDB" id="R1AQE8"/>
<proteinExistence type="predicted"/>
<comment type="caution">
    <text evidence="1">The sequence shown here is derived from an EMBL/GenBank/DDBJ whole genome shotgun (WGS) entry which is preliminary data.</text>
</comment>
<dbReference type="RefSeq" id="WP_006317346.1">
    <property type="nucleotide sequence ID" value="NZ_ARZA01000277.1"/>
</dbReference>
<reference evidence="1 2" key="1">
    <citation type="journal article" date="2015" name="Geomicrobiol. J.">
        <title>Caldisalinibacter kiritimatiensis gen. nov., sp. nov., a moderately thermohalophilic thiosulfate-reducing bacterium from a hypersaline microbial mat.</title>
        <authorList>
            <person name="Ben Hania W."/>
            <person name="Joseph M."/>
            <person name="Fiebig A."/>
            <person name="Bunk B."/>
            <person name="Klenk H.-P."/>
            <person name="Fardeau M.-L."/>
            <person name="Spring S."/>
        </authorList>
    </citation>
    <scope>NUCLEOTIDE SEQUENCE [LARGE SCALE GENOMIC DNA]</scope>
    <source>
        <strain evidence="1 2">L21-TH-D2</strain>
    </source>
</reference>
<dbReference type="PATRIC" id="fig|1304284.3.peg.2564"/>
<gene>
    <name evidence="1" type="ORF">L21TH_2610</name>
</gene>
<evidence type="ECO:0000313" key="1">
    <source>
        <dbReference type="EMBL" id="EOC99352.1"/>
    </source>
</evidence>
<dbReference type="Pfam" id="PF05037">
    <property type="entry name" value="DUF669"/>
    <property type="match status" value="1"/>
</dbReference>
<dbReference type="STRING" id="1304284.L21TH_2610"/>
<dbReference type="Proteomes" id="UP000013378">
    <property type="component" value="Unassembled WGS sequence"/>
</dbReference>
<protein>
    <recommendedName>
        <fullName evidence="3">DUF669 domain-containing protein</fullName>
    </recommendedName>
</protein>
<accession>R1AQE8</accession>